<keyword evidence="2" id="KW-1185">Reference proteome</keyword>
<dbReference type="SUPFAM" id="SSF53098">
    <property type="entry name" value="Ribonuclease H-like"/>
    <property type="match status" value="1"/>
</dbReference>
<dbReference type="OrthoDB" id="3240190at2759"/>
<reference evidence="1" key="1">
    <citation type="submission" date="2022-07" db="EMBL/GenBank/DDBJ databases">
        <title>The genome of Lyophyllum shimeji provides insight into the initial evolution of ectomycorrhizal fungal genome.</title>
        <authorList>
            <person name="Kobayashi Y."/>
            <person name="Shibata T."/>
            <person name="Hirakawa H."/>
            <person name="Shigenobu S."/>
            <person name="Nishiyama T."/>
            <person name="Yamada A."/>
            <person name="Hasebe M."/>
            <person name="Kawaguchi M."/>
        </authorList>
    </citation>
    <scope>NUCLEOTIDE SEQUENCE</scope>
    <source>
        <strain evidence="1">AT787</strain>
    </source>
</reference>
<comment type="caution">
    <text evidence="1">The sequence shown here is derived from an EMBL/GenBank/DDBJ whole genome shotgun (WGS) entry which is preliminary data.</text>
</comment>
<name>A0A9P3Q190_LYOSH</name>
<evidence type="ECO:0008006" key="3">
    <source>
        <dbReference type="Google" id="ProtNLM"/>
    </source>
</evidence>
<gene>
    <name evidence="1" type="ORF">LshimejAT787_2900060</name>
</gene>
<evidence type="ECO:0000313" key="2">
    <source>
        <dbReference type="Proteomes" id="UP001063166"/>
    </source>
</evidence>
<dbReference type="InterPro" id="IPR012337">
    <property type="entry name" value="RNaseH-like_sf"/>
</dbReference>
<proteinExistence type="predicted"/>
<dbReference type="Proteomes" id="UP001063166">
    <property type="component" value="Unassembled WGS sequence"/>
</dbReference>
<dbReference type="GO" id="GO:0003676">
    <property type="term" value="F:nucleic acid binding"/>
    <property type="evidence" value="ECO:0007669"/>
    <property type="project" value="InterPro"/>
</dbReference>
<organism evidence="1 2">
    <name type="scientific">Lyophyllum shimeji</name>
    <name type="common">Hon-shimeji</name>
    <name type="synonym">Tricholoma shimeji</name>
    <dbReference type="NCBI Taxonomy" id="47721"/>
    <lineage>
        <taxon>Eukaryota</taxon>
        <taxon>Fungi</taxon>
        <taxon>Dikarya</taxon>
        <taxon>Basidiomycota</taxon>
        <taxon>Agaricomycotina</taxon>
        <taxon>Agaricomycetes</taxon>
        <taxon>Agaricomycetidae</taxon>
        <taxon>Agaricales</taxon>
        <taxon>Tricholomatineae</taxon>
        <taxon>Lyophyllaceae</taxon>
        <taxon>Lyophyllum</taxon>
    </lineage>
</organism>
<dbReference type="AlphaFoldDB" id="A0A9P3Q190"/>
<dbReference type="Gene3D" id="3.30.420.10">
    <property type="entry name" value="Ribonuclease H-like superfamily/Ribonuclease H"/>
    <property type="match status" value="1"/>
</dbReference>
<dbReference type="EMBL" id="BRPK01000029">
    <property type="protein sequence ID" value="GLB45778.1"/>
    <property type="molecule type" value="Genomic_DNA"/>
</dbReference>
<dbReference type="InterPro" id="IPR036397">
    <property type="entry name" value="RNaseH_sf"/>
</dbReference>
<protein>
    <recommendedName>
        <fullName evidence="3">Integrase catalytic domain-containing protein</fullName>
    </recommendedName>
</protein>
<evidence type="ECO:0000313" key="1">
    <source>
        <dbReference type="EMBL" id="GLB45778.1"/>
    </source>
</evidence>
<sequence>MRPFATVSLDLITGLPPSGDLKYITVLVIVNKLTKYALFILTHEELSQEGFAKIFVERVANVYSLPERIIADRDRRWSTAFWRQTDRRKY</sequence>
<accession>A0A9P3Q190</accession>